<organism evidence="1 2">
    <name type="scientific">Azospirillum rugosum</name>
    <dbReference type="NCBI Taxonomy" id="416170"/>
    <lineage>
        <taxon>Bacteria</taxon>
        <taxon>Pseudomonadati</taxon>
        <taxon>Pseudomonadota</taxon>
        <taxon>Alphaproteobacteria</taxon>
        <taxon>Rhodospirillales</taxon>
        <taxon>Azospirillaceae</taxon>
        <taxon>Azospirillum</taxon>
    </lineage>
</organism>
<dbReference type="RefSeq" id="WP_209770601.1">
    <property type="nucleotide sequence ID" value="NZ_JAGINP010000025.1"/>
</dbReference>
<name>A0ABS4STQ2_9PROT</name>
<dbReference type="Proteomes" id="UP000781958">
    <property type="component" value="Unassembled WGS sequence"/>
</dbReference>
<proteinExistence type="predicted"/>
<sequence>MTDPTLLAEARAAYTIVLFLSVDLSGSTAFKFSNDLADRKAGETDADPVHGWFSVIQKFYRHFNQSFLTRFNGEASTAQRPRLWKALGDELIYMVEVTETQFVASTVRRFVDAVFATRHIVRDMSRSLDLKASAWLADFPARNAIVDLNGLHDPLQEKPSAARRFSASAEYDYIGPSMDAGFRLGKLASRRKMPLSVELAYVLAEALSTNRTHGLIFGYEGRVELKGVLGGEDYPVLWLDVEDDRARCEANENEASLLGRKRTVDVPDIRQFCPSFITSSPWMEPPFLKDEVAGPFVRLPRSVVDHMAAISDRAQVENRLYDENAAVDVVIDDQTGARADETSDDLLSGVMPVSV</sequence>
<reference evidence="1 2" key="1">
    <citation type="submission" date="2021-03" db="EMBL/GenBank/DDBJ databases">
        <title>Genomic Encyclopedia of Type Strains, Phase III (KMG-III): the genomes of soil and plant-associated and newly described type strains.</title>
        <authorList>
            <person name="Whitman W."/>
        </authorList>
    </citation>
    <scope>NUCLEOTIDE SEQUENCE [LARGE SCALE GENOMIC DNA]</scope>
    <source>
        <strain evidence="1 2">IMMIB AFH-6</strain>
    </source>
</reference>
<evidence type="ECO:0000313" key="1">
    <source>
        <dbReference type="EMBL" id="MBP2295937.1"/>
    </source>
</evidence>
<gene>
    <name evidence="1" type="ORF">J2851_005751</name>
</gene>
<comment type="caution">
    <text evidence="1">The sequence shown here is derived from an EMBL/GenBank/DDBJ whole genome shotgun (WGS) entry which is preliminary data.</text>
</comment>
<dbReference type="EMBL" id="JAGINP010000025">
    <property type="protein sequence ID" value="MBP2295937.1"/>
    <property type="molecule type" value="Genomic_DNA"/>
</dbReference>
<accession>A0ABS4STQ2</accession>
<keyword evidence="2" id="KW-1185">Reference proteome</keyword>
<protein>
    <submittedName>
        <fullName evidence="1">Uncharacterized protein</fullName>
    </submittedName>
</protein>
<evidence type="ECO:0000313" key="2">
    <source>
        <dbReference type="Proteomes" id="UP000781958"/>
    </source>
</evidence>